<dbReference type="GO" id="GO:0006526">
    <property type="term" value="P:L-arginine biosynthetic process"/>
    <property type="evidence" value="ECO:0007669"/>
    <property type="project" value="UniProtKB-KW"/>
</dbReference>
<reference evidence="11" key="1">
    <citation type="submission" date="2020-10" db="EMBL/GenBank/DDBJ databases">
        <authorList>
            <person name="Gilroy R."/>
        </authorList>
    </citation>
    <scope>NUCLEOTIDE SEQUENCE</scope>
    <source>
        <strain evidence="11">ChiSjej4B22-9803</strain>
    </source>
</reference>
<dbReference type="InterPro" id="IPR020899">
    <property type="entry name" value="Arg_repress_C"/>
</dbReference>
<dbReference type="GO" id="GO:0003700">
    <property type="term" value="F:DNA-binding transcription factor activity"/>
    <property type="evidence" value="ECO:0007669"/>
    <property type="project" value="UniProtKB-UniRule"/>
</dbReference>
<organism evidence="11 12">
    <name type="scientific">Candidatus Avimonoglobus intestinipullorum</name>
    <dbReference type="NCBI Taxonomy" id="2840699"/>
    <lineage>
        <taxon>Bacteria</taxon>
        <taxon>Bacillati</taxon>
        <taxon>Bacillota</taxon>
        <taxon>Clostridia</taxon>
        <taxon>Eubacteriales</taxon>
        <taxon>Candidatus Avimonoglobus</taxon>
    </lineage>
</organism>
<evidence type="ECO:0000256" key="1">
    <source>
        <dbReference type="ARBA" id="ARBA00004496"/>
    </source>
</evidence>
<proteinExistence type="inferred from homology"/>
<dbReference type="Gene3D" id="3.30.1360.40">
    <property type="match status" value="1"/>
</dbReference>
<comment type="pathway">
    <text evidence="7">Amino-acid biosynthesis; L-arginine biosynthesis [regulation].</text>
</comment>
<evidence type="ECO:0000256" key="2">
    <source>
        <dbReference type="ARBA" id="ARBA00008316"/>
    </source>
</evidence>
<dbReference type="PANTHER" id="PTHR34471">
    <property type="entry name" value="ARGININE REPRESSOR"/>
    <property type="match status" value="1"/>
</dbReference>
<dbReference type="AlphaFoldDB" id="A0A9D1LTV2"/>
<keyword evidence="6 7" id="KW-0804">Transcription</keyword>
<dbReference type="SUPFAM" id="SSF46785">
    <property type="entry name" value="Winged helix' DNA-binding domain"/>
    <property type="match status" value="1"/>
</dbReference>
<dbReference type="Pfam" id="PF02863">
    <property type="entry name" value="Arg_repressor_C"/>
    <property type="match status" value="1"/>
</dbReference>
<dbReference type="Gene3D" id="1.10.10.10">
    <property type="entry name" value="Winged helix-like DNA-binding domain superfamily/Winged helix DNA-binding domain"/>
    <property type="match status" value="1"/>
</dbReference>
<keyword evidence="7" id="KW-0055">Arginine biosynthesis</keyword>
<dbReference type="InterPro" id="IPR001669">
    <property type="entry name" value="Arg_repress"/>
</dbReference>
<evidence type="ECO:0000313" key="12">
    <source>
        <dbReference type="Proteomes" id="UP000824111"/>
    </source>
</evidence>
<dbReference type="InterPro" id="IPR036251">
    <property type="entry name" value="Arg_repress_C_sf"/>
</dbReference>
<feature type="domain" description="Arginine repressor DNA-binding" evidence="9">
    <location>
        <begin position="2"/>
        <end position="64"/>
    </location>
</feature>
<dbReference type="SUPFAM" id="SSF55252">
    <property type="entry name" value="C-terminal domain of arginine repressor"/>
    <property type="match status" value="1"/>
</dbReference>
<dbReference type="GO" id="GO:0003677">
    <property type="term" value="F:DNA binding"/>
    <property type="evidence" value="ECO:0007669"/>
    <property type="project" value="UniProtKB-KW"/>
</dbReference>
<reference evidence="11" key="2">
    <citation type="journal article" date="2021" name="PeerJ">
        <title>Extensive microbial diversity within the chicken gut microbiome revealed by metagenomics and culture.</title>
        <authorList>
            <person name="Gilroy R."/>
            <person name="Ravi A."/>
            <person name="Getino M."/>
            <person name="Pursley I."/>
            <person name="Horton D.L."/>
            <person name="Alikhan N.F."/>
            <person name="Baker D."/>
            <person name="Gharbi K."/>
            <person name="Hall N."/>
            <person name="Watson M."/>
            <person name="Adriaenssens E.M."/>
            <person name="Foster-Nyarko E."/>
            <person name="Jarju S."/>
            <person name="Secka A."/>
            <person name="Antonio M."/>
            <person name="Oren A."/>
            <person name="Chaudhuri R.R."/>
            <person name="La Ragione R."/>
            <person name="Hildebrand F."/>
            <person name="Pallen M.J."/>
        </authorList>
    </citation>
    <scope>NUCLEOTIDE SEQUENCE</scope>
    <source>
        <strain evidence="11">ChiSjej4B22-9803</strain>
    </source>
</reference>
<name>A0A9D1LTV2_9FIRM</name>
<evidence type="ECO:0000313" key="11">
    <source>
        <dbReference type="EMBL" id="HIU48025.1"/>
    </source>
</evidence>
<evidence type="ECO:0000256" key="7">
    <source>
        <dbReference type="HAMAP-Rule" id="MF_00173"/>
    </source>
</evidence>
<dbReference type="Proteomes" id="UP000824111">
    <property type="component" value="Unassembled WGS sequence"/>
</dbReference>
<dbReference type="HAMAP" id="MF_00173">
    <property type="entry name" value="Arg_repressor"/>
    <property type="match status" value="1"/>
</dbReference>
<feature type="domain" description="Arginine repressor C-terminal" evidence="10">
    <location>
        <begin position="78"/>
        <end position="144"/>
    </location>
</feature>
<dbReference type="GO" id="GO:0051259">
    <property type="term" value="P:protein complex oligomerization"/>
    <property type="evidence" value="ECO:0007669"/>
    <property type="project" value="InterPro"/>
</dbReference>
<dbReference type="InterPro" id="IPR036388">
    <property type="entry name" value="WH-like_DNA-bd_sf"/>
</dbReference>
<dbReference type="GO" id="GO:1900079">
    <property type="term" value="P:regulation of arginine biosynthetic process"/>
    <property type="evidence" value="ECO:0007669"/>
    <property type="project" value="UniProtKB-UniRule"/>
</dbReference>
<dbReference type="PRINTS" id="PR01467">
    <property type="entry name" value="ARGREPRESSOR"/>
</dbReference>
<evidence type="ECO:0000256" key="8">
    <source>
        <dbReference type="NCBIfam" id="TIGR01529"/>
    </source>
</evidence>
<dbReference type="InterPro" id="IPR020900">
    <property type="entry name" value="Arg_repress_DNA-bd"/>
</dbReference>
<evidence type="ECO:0000259" key="9">
    <source>
        <dbReference type="Pfam" id="PF01316"/>
    </source>
</evidence>
<accession>A0A9D1LTV2</accession>
<comment type="function">
    <text evidence="7">Regulates arginine biosynthesis genes.</text>
</comment>
<evidence type="ECO:0000256" key="3">
    <source>
        <dbReference type="ARBA" id="ARBA00022490"/>
    </source>
</evidence>
<comment type="caution">
    <text evidence="11">The sequence shown here is derived from an EMBL/GenBank/DDBJ whole genome shotgun (WGS) entry which is preliminary data.</text>
</comment>
<dbReference type="InterPro" id="IPR036390">
    <property type="entry name" value="WH_DNA-bd_sf"/>
</dbReference>
<evidence type="ECO:0000259" key="10">
    <source>
        <dbReference type="Pfam" id="PF02863"/>
    </source>
</evidence>
<keyword evidence="3 7" id="KW-0963">Cytoplasm</keyword>
<dbReference type="GO" id="GO:0005737">
    <property type="term" value="C:cytoplasm"/>
    <property type="evidence" value="ECO:0007669"/>
    <property type="project" value="UniProtKB-SubCell"/>
</dbReference>
<dbReference type="NCBIfam" id="TIGR01529">
    <property type="entry name" value="argR_whole"/>
    <property type="match status" value="1"/>
</dbReference>
<keyword evidence="4 7" id="KW-0805">Transcription regulation</keyword>
<protein>
    <recommendedName>
        <fullName evidence="7 8">Arginine repressor</fullName>
    </recommendedName>
</protein>
<dbReference type="EMBL" id="DVND01000036">
    <property type="protein sequence ID" value="HIU48025.1"/>
    <property type="molecule type" value="Genomic_DNA"/>
</dbReference>
<keyword evidence="7" id="KW-0028">Amino-acid biosynthesis</keyword>
<evidence type="ECO:0000256" key="4">
    <source>
        <dbReference type="ARBA" id="ARBA00023015"/>
    </source>
</evidence>
<dbReference type="Pfam" id="PF01316">
    <property type="entry name" value="Arg_repressor"/>
    <property type="match status" value="1"/>
</dbReference>
<keyword evidence="5 7" id="KW-0238">DNA-binding</keyword>
<gene>
    <name evidence="7 11" type="primary">argR</name>
    <name evidence="11" type="ORF">IAB04_01525</name>
</gene>
<comment type="subcellular location">
    <subcellularLocation>
        <location evidence="1 7">Cytoplasm</location>
    </subcellularLocation>
</comment>
<evidence type="ECO:0000256" key="5">
    <source>
        <dbReference type="ARBA" id="ARBA00023125"/>
    </source>
</evidence>
<sequence length="155" mass="16619">MKQKRHAAILKAIARGDIKTQEQLTEELKSAGYLVTQATVSRDIKELGLIKISSASGGYKYAARPEVKRDANQHLNVFSNAVISVESAMHTIVVKTYSGMAPAVAATVDELLGTEIVGSIAGDDTILLIMESPEAAKEMCGRLEGLFSRKGLEDA</sequence>
<dbReference type="PANTHER" id="PTHR34471:SF1">
    <property type="entry name" value="ARGININE REPRESSOR"/>
    <property type="match status" value="1"/>
</dbReference>
<evidence type="ECO:0000256" key="6">
    <source>
        <dbReference type="ARBA" id="ARBA00023163"/>
    </source>
</evidence>
<keyword evidence="7" id="KW-0678">Repressor</keyword>
<comment type="similarity">
    <text evidence="2 7">Belongs to the ArgR family.</text>
</comment>
<dbReference type="GO" id="GO:0034618">
    <property type="term" value="F:arginine binding"/>
    <property type="evidence" value="ECO:0007669"/>
    <property type="project" value="InterPro"/>
</dbReference>